<gene>
    <name evidence="2" type="ORF">Pmar_PMAR021291</name>
</gene>
<dbReference type="SMART" id="SM00829">
    <property type="entry name" value="PKS_ER"/>
    <property type="match status" value="1"/>
</dbReference>
<accession>C5LB07</accession>
<protein>
    <submittedName>
        <fullName evidence="2">Alcohol dehydrogenase, putative</fullName>
    </submittedName>
</protein>
<dbReference type="GO" id="GO:0016491">
    <property type="term" value="F:oxidoreductase activity"/>
    <property type="evidence" value="ECO:0007669"/>
    <property type="project" value="InterPro"/>
</dbReference>
<dbReference type="GeneID" id="9064805"/>
<dbReference type="InterPro" id="IPR013154">
    <property type="entry name" value="ADH-like_N"/>
</dbReference>
<name>C5LB07_PERM5</name>
<dbReference type="PANTHER" id="PTHR11695">
    <property type="entry name" value="ALCOHOL DEHYDROGENASE RELATED"/>
    <property type="match status" value="1"/>
</dbReference>
<dbReference type="InterPro" id="IPR020843">
    <property type="entry name" value="ER"/>
</dbReference>
<dbReference type="Pfam" id="PF13602">
    <property type="entry name" value="ADH_zinc_N_2"/>
    <property type="match status" value="1"/>
</dbReference>
<dbReference type="SUPFAM" id="SSF50129">
    <property type="entry name" value="GroES-like"/>
    <property type="match status" value="1"/>
</dbReference>
<dbReference type="CDD" id="cd08267">
    <property type="entry name" value="MDR1"/>
    <property type="match status" value="1"/>
</dbReference>
<evidence type="ECO:0000313" key="3">
    <source>
        <dbReference type="Proteomes" id="UP000007800"/>
    </source>
</evidence>
<dbReference type="OrthoDB" id="9930022at2759"/>
<keyword evidence="3" id="KW-1185">Reference proteome</keyword>
<feature type="domain" description="Enoyl reductase (ER)" evidence="1">
    <location>
        <begin position="11"/>
        <end position="320"/>
    </location>
</feature>
<dbReference type="PANTHER" id="PTHR11695:SF648">
    <property type="entry name" value="ZINC-BINDING OXIDOREDUCTASE"/>
    <property type="match status" value="1"/>
</dbReference>
<reference evidence="2 3" key="1">
    <citation type="submission" date="2008-07" db="EMBL/GenBank/DDBJ databases">
        <authorList>
            <person name="El-Sayed N."/>
            <person name="Caler E."/>
            <person name="Inman J."/>
            <person name="Amedeo P."/>
            <person name="Hass B."/>
            <person name="Wortman J."/>
        </authorList>
    </citation>
    <scope>NUCLEOTIDE SEQUENCE [LARGE SCALE GENOMIC DNA]</scope>
    <source>
        <strain evidence="3">ATCC 50983 / TXsc</strain>
    </source>
</reference>
<dbReference type="SUPFAM" id="SSF51735">
    <property type="entry name" value="NAD(P)-binding Rossmann-fold domains"/>
    <property type="match status" value="1"/>
</dbReference>
<organism evidence="3">
    <name type="scientific">Perkinsus marinus (strain ATCC 50983 / TXsc)</name>
    <dbReference type="NCBI Taxonomy" id="423536"/>
    <lineage>
        <taxon>Eukaryota</taxon>
        <taxon>Sar</taxon>
        <taxon>Alveolata</taxon>
        <taxon>Perkinsozoa</taxon>
        <taxon>Perkinsea</taxon>
        <taxon>Perkinsida</taxon>
        <taxon>Perkinsidae</taxon>
        <taxon>Perkinsus</taxon>
    </lineage>
</organism>
<dbReference type="Gene3D" id="3.90.180.10">
    <property type="entry name" value="Medium-chain alcohol dehydrogenases, catalytic domain"/>
    <property type="match status" value="1"/>
</dbReference>
<evidence type="ECO:0000313" key="2">
    <source>
        <dbReference type="EMBL" id="EER06101.1"/>
    </source>
</evidence>
<dbReference type="AlphaFoldDB" id="C5LB07"/>
<proteinExistence type="predicted"/>
<dbReference type="RefSeq" id="XP_002774285.1">
    <property type="nucleotide sequence ID" value="XM_002774239.1"/>
</dbReference>
<evidence type="ECO:0000259" key="1">
    <source>
        <dbReference type="SMART" id="SM00829"/>
    </source>
</evidence>
<dbReference type="InParanoid" id="C5LB07"/>
<dbReference type="InterPro" id="IPR050700">
    <property type="entry name" value="YIM1/Zinc_Alcohol_DH_Fams"/>
</dbReference>
<dbReference type="Gene3D" id="3.40.50.720">
    <property type="entry name" value="NAD(P)-binding Rossmann-like Domain"/>
    <property type="match status" value="1"/>
</dbReference>
<dbReference type="InterPro" id="IPR036291">
    <property type="entry name" value="NAD(P)-bd_dom_sf"/>
</dbReference>
<dbReference type="Pfam" id="PF08240">
    <property type="entry name" value="ADH_N"/>
    <property type="match status" value="1"/>
</dbReference>
<dbReference type="Proteomes" id="UP000007800">
    <property type="component" value="Unassembled WGS sequence"/>
</dbReference>
<dbReference type="InterPro" id="IPR011032">
    <property type="entry name" value="GroES-like_sf"/>
</dbReference>
<dbReference type="OMA" id="GSHITHQ"/>
<sequence length="324" mass="35163">MKAFTYSTKAGEMAWHDGDFKIPKPGRSQVQVKVLAVGMNPIDYKLPHMVPFSSRVLRNRLVGFDFSGEVTIPNGEFKVGDVVFGVTMKGSLGEYTIVDTNRIARVPEGMEYTTAAGLASSACTALTGLRKADITKSPGNVLIIGASGGVGCMAVQLAKSFGAKVWAVCSDKNEKLVTSLGADQVLDYTKPGFTFPNELCPADSIDVVFDTVSSPEDMNYEVLVRKSLKSGGKYIATNSPRGFDVFRAILSSFLPFDLQRSGFHMVTADVCGEDLKTLAGMVVKGELKMPIDEVLPFTEEGCRKALEMLRSRRVRGKVVIDMMK</sequence>
<dbReference type="EMBL" id="GG680896">
    <property type="protein sequence ID" value="EER06101.1"/>
    <property type="molecule type" value="Genomic_DNA"/>
</dbReference>